<dbReference type="EMBL" id="BSYO01000017">
    <property type="protein sequence ID" value="GMH16934.1"/>
    <property type="molecule type" value="Genomic_DNA"/>
</dbReference>
<feature type="region of interest" description="Disordered" evidence="1">
    <location>
        <begin position="169"/>
        <end position="194"/>
    </location>
</feature>
<protein>
    <submittedName>
        <fullName evidence="2">Uncharacterized protein</fullName>
    </submittedName>
</protein>
<dbReference type="Proteomes" id="UP001279734">
    <property type="component" value="Unassembled WGS sequence"/>
</dbReference>
<dbReference type="AlphaFoldDB" id="A0AAD3XUC6"/>
<comment type="caution">
    <text evidence="2">The sequence shown here is derived from an EMBL/GenBank/DDBJ whole genome shotgun (WGS) entry which is preliminary data.</text>
</comment>
<evidence type="ECO:0000256" key="1">
    <source>
        <dbReference type="SAM" id="MobiDB-lite"/>
    </source>
</evidence>
<accession>A0AAD3XUC6</accession>
<organism evidence="2 3">
    <name type="scientific">Nepenthes gracilis</name>
    <name type="common">Slender pitcher plant</name>
    <dbReference type="NCBI Taxonomy" id="150966"/>
    <lineage>
        <taxon>Eukaryota</taxon>
        <taxon>Viridiplantae</taxon>
        <taxon>Streptophyta</taxon>
        <taxon>Embryophyta</taxon>
        <taxon>Tracheophyta</taxon>
        <taxon>Spermatophyta</taxon>
        <taxon>Magnoliopsida</taxon>
        <taxon>eudicotyledons</taxon>
        <taxon>Gunneridae</taxon>
        <taxon>Pentapetalae</taxon>
        <taxon>Caryophyllales</taxon>
        <taxon>Nepenthaceae</taxon>
        <taxon>Nepenthes</taxon>
    </lineage>
</organism>
<proteinExistence type="predicted"/>
<gene>
    <name evidence="2" type="ORF">Nepgr_018775</name>
</gene>
<sequence length="267" mass="29079">MLVPVLIQYGLIWRCGCFDNLLTWPVCSLDADMLLAGMFGLLFARFASSHCWDGFWRYAILTGVDSKLQPHQPVGNLESNVPPASYADSLKYGLGIPPPAADEFPKVDSVEQPSDASPFKPLDKAHLLKVVRFAPEILSVEAPNCAPHRRKLVPCSDICHPIKFRRSNLGDLDSEDAPVDDSPKLASSPFAPPREALGEAPIDDVLSSIDILQKPSADIKNHDLMVPLSDGKISEMVPASAIDPDHTPGSITHLSSKYSLEVGDELF</sequence>
<reference evidence="2" key="1">
    <citation type="submission" date="2023-05" db="EMBL/GenBank/DDBJ databases">
        <title>Nepenthes gracilis genome sequencing.</title>
        <authorList>
            <person name="Fukushima K."/>
        </authorList>
    </citation>
    <scope>NUCLEOTIDE SEQUENCE</scope>
    <source>
        <strain evidence="2">SING2019-196</strain>
    </source>
</reference>
<evidence type="ECO:0000313" key="2">
    <source>
        <dbReference type="EMBL" id="GMH16934.1"/>
    </source>
</evidence>
<keyword evidence="3" id="KW-1185">Reference proteome</keyword>
<evidence type="ECO:0000313" key="3">
    <source>
        <dbReference type="Proteomes" id="UP001279734"/>
    </source>
</evidence>
<name>A0AAD3XUC6_NEPGR</name>